<dbReference type="Gene3D" id="3.40.50.10810">
    <property type="entry name" value="Tandem AAA-ATPase domain"/>
    <property type="match status" value="1"/>
</dbReference>
<keyword evidence="7" id="KW-1185">Reference proteome</keyword>
<dbReference type="SUPFAM" id="SSF54695">
    <property type="entry name" value="POZ domain"/>
    <property type="match status" value="3"/>
</dbReference>
<dbReference type="SUPFAM" id="SSF52540">
    <property type="entry name" value="P-loop containing nucleoside triphosphate hydrolases"/>
    <property type="match status" value="1"/>
</dbReference>
<reference evidence="6" key="1">
    <citation type="submission" date="2021-02" db="EMBL/GenBank/DDBJ databases">
        <authorList>
            <person name="Dougan E. K."/>
            <person name="Rhodes N."/>
            <person name="Thang M."/>
            <person name="Chan C."/>
        </authorList>
    </citation>
    <scope>NUCLEOTIDE SEQUENCE</scope>
</reference>
<dbReference type="GO" id="GO:0006511">
    <property type="term" value="P:ubiquitin-dependent protein catabolic process"/>
    <property type="evidence" value="ECO:0007669"/>
    <property type="project" value="InterPro"/>
</dbReference>
<dbReference type="CDD" id="cd18008">
    <property type="entry name" value="DEXDc_SHPRH-like"/>
    <property type="match status" value="1"/>
</dbReference>
<dbReference type="InterPro" id="IPR011333">
    <property type="entry name" value="SKP1/BTB/POZ_sf"/>
</dbReference>
<dbReference type="Pfam" id="PF03931">
    <property type="entry name" value="Skp1_POZ"/>
    <property type="match status" value="3"/>
</dbReference>
<keyword evidence="4" id="KW-0472">Membrane</keyword>
<dbReference type="InterPro" id="IPR016897">
    <property type="entry name" value="SKP1"/>
</dbReference>
<keyword evidence="4" id="KW-1133">Transmembrane helix</keyword>
<feature type="region of interest" description="Disordered" evidence="3">
    <location>
        <begin position="1116"/>
        <end position="1151"/>
    </location>
</feature>
<dbReference type="InterPro" id="IPR016072">
    <property type="entry name" value="Skp1_comp_dimer"/>
</dbReference>
<dbReference type="OrthoDB" id="448448at2759"/>
<protein>
    <submittedName>
        <fullName evidence="6">RAD5B protein</fullName>
    </submittedName>
</protein>
<dbReference type="Proteomes" id="UP000601435">
    <property type="component" value="Unassembled WGS sequence"/>
</dbReference>
<dbReference type="FunFam" id="3.30.710.10:FF:000124">
    <property type="entry name" value="Protein CBG09126"/>
    <property type="match status" value="1"/>
</dbReference>
<sequence length="1620" mass="179285">MLRAAPAEFNARPIRRSLIAFYFMLVWLSALYWLRCRGIQREAAADTLGDEGHRHLPDCGVVHLCRHCASYFVLSILNMPPGIYRAFEKTFRLGFLGDLDLYELDHPFVHLFFYFVAFGMTIVQMNLFTGILSANYTPSTLSKPRRWRRANGCRFWNTKRVNPVNPGDGKKDEEWLFAVFHDRSADEAMAEDKLKLKSSQGEIFEVDPEVATMSTLIKNMVEDSGTDEEIPLPNVKTAILSKVIDYCKYHKDNPPEEIQKPLKSTNLVECGVSEWDSEYVNIEQEVLFELILAANYLDIKSLLDLTCAKVASMIKGKNTEEIRKQFNIVNDFTPEEEAQVREENRWCEDALAALPNSLPHKAGVAGAVLAMKLQKLLLRWAPPGLGLQILQDDGTESVMHKELPGKEEVTCAEQVQAMAKNLCVEHPELLAKKRKVLTAQLARLYEVDLAPSSSSSTTPSSSKSSSSSSVAQAAHAQLPGIQSSHLDSFVFRPSCGGMMMPLPAQAAMDKLKLKSSQGEIFEVDPEVATMSTLIKNMVEDSGTDEEIPLPNVKTAILSKVPRLVCSGTGMTASVDCQVIDYCKYHKDNPPEEIQKPLKSTNLVECGVSEWDSEYVNIEQEVLFELILAANYLDIKSLLDLTCAKVASMIKGKNTEEIRKQFNIVNDFTPEEEAQVREENRWQLTFESCAMADGDKLKLKSSQGEIFEVDPEVATMSTLIKNMVEDSGTDEEIPLPNVKTAILSKVIDYCKYHKDNPPEEIQKPLKSTNLVECGVSEWDSEYVNIEQEVLFELILAANYLDIKSLLDLTCAKVASMIKGKNTEEIRKQFNIVNDFTPEEEAQAVQFYPQRCDKLGICLLQRGACQGGPGMGAPPAQLVLLREVVGAGLPDDALASAWQRSGGDLAAAVNLLLDAPATAPARPCKTIEIELDDSDGDDLLAKPVDFELQAFLHKKLRKCQVLAAAAGAGASAKPARSRTCNIEWSMALGSVQFKAWSTVRLGAEQRFPTGDADGSYGPLLCPGRRLELRWAVEAKKSRARPGTASSQVGAETGTIRFDACGQEVGRFSADANKTLVPLLARRLIDVEAVVGRDPPRALDLGTDLPVVVRVSLRSVALRTPGQSTSTASTVTAQTGQPVEAENAKSKSKGQNQKAAADSVLDQCHRNFLHTCETCDIRLKLPCRRRAAFEGDVMVNAADEPPPKAEGQEDCAFENTSHFHFKGGMEEEPEEEEEMSRVAAAQLGRSDQLERHDLPGIVLPSGIFETRLRPYQAQAVFWMWQRENPTSSLLSCYKNPDPHRDEEVEACASPKTSQAAQEPPHERQLHPMWDEYELPEETGPLPGGKESTRYLYYHRTTGALSLDFPDAALAHCRGGILADDMGLGKTVMCLALTALDCGPCSVPTARKAAPELRMLEEADSSNQKNAFFQQDAGGVGGVLVVAPLSLIRQWFSEAQKHFFDSAVPSIHEFHGSGKNISLEQLRNTGIVLTTYNTLASQPQDSLLFQVYWRRIILDEAHSIKNRCSRQAQAAFQLRGFCRWCVTGTPLQNSVEELYSTVRFLRVEPWCAWPCWRKAVAIPLERGRHGDPDAMTQALDTARRIVRGRGAGSILKNTGPEPTEPLSP</sequence>
<evidence type="ECO:0000313" key="7">
    <source>
        <dbReference type="Proteomes" id="UP000601435"/>
    </source>
</evidence>
<dbReference type="InterPro" id="IPR038718">
    <property type="entry name" value="SNF2-like_sf"/>
</dbReference>
<evidence type="ECO:0000259" key="5">
    <source>
        <dbReference type="PROSITE" id="PS51192"/>
    </source>
</evidence>
<name>A0A812MPU8_9DINO</name>
<feature type="transmembrane region" description="Helical" evidence="4">
    <location>
        <begin position="17"/>
        <end position="34"/>
    </location>
</feature>
<dbReference type="SUPFAM" id="SSF81382">
    <property type="entry name" value="Skp1 dimerisation domain-like"/>
    <property type="match status" value="3"/>
</dbReference>
<feature type="transmembrane region" description="Helical" evidence="4">
    <location>
        <begin position="111"/>
        <end position="136"/>
    </location>
</feature>
<dbReference type="InterPro" id="IPR000330">
    <property type="entry name" value="SNF2_N"/>
</dbReference>
<dbReference type="PANTHER" id="PTHR11165">
    <property type="entry name" value="SKP1"/>
    <property type="match status" value="1"/>
</dbReference>
<accession>A0A812MPU8</accession>
<keyword evidence="2" id="KW-0833">Ubl conjugation pathway</keyword>
<dbReference type="Gene3D" id="3.30.710.10">
    <property type="entry name" value="Potassium Channel Kv1.1, Chain A"/>
    <property type="match status" value="3"/>
</dbReference>
<dbReference type="InterPro" id="IPR016073">
    <property type="entry name" value="Skp1_comp_POZ"/>
</dbReference>
<dbReference type="GO" id="GO:0005524">
    <property type="term" value="F:ATP binding"/>
    <property type="evidence" value="ECO:0007669"/>
    <property type="project" value="InterPro"/>
</dbReference>
<dbReference type="SMART" id="SM00512">
    <property type="entry name" value="Skp1"/>
    <property type="match status" value="3"/>
</dbReference>
<dbReference type="Pfam" id="PF01466">
    <property type="entry name" value="Skp1"/>
    <property type="match status" value="3"/>
</dbReference>
<feature type="region of interest" description="Disordered" evidence="3">
    <location>
        <begin position="450"/>
        <end position="477"/>
    </location>
</feature>
<evidence type="ECO:0000256" key="4">
    <source>
        <dbReference type="SAM" id="Phobius"/>
    </source>
</evidence>
<feature type="compositionally biased region" description="Low complexity" evidence="3">
    <location>
        <begin position="451"/>
        <end position="469"/>
    </location>
</feature>
<dbReference type="InterPro" id="IPR014001">
    <property type="entry name" value="Helicase_ATP-bd"/>
</dbReference>
<organism evidence="6 7">
    <name type="scientific">Symbiodinium necroappetens</name>
    <dbReference type="NCBI Taxonomy" id="1628268"/>
    <lineage>
        <taxon>Eukaryota</taxon>
        <taxon>Sar</taxon>
        <taxon>Alveolata</taxon>
        <taxon>Dinophyceae</taxon>
        <taxon>Suessiales</taxon>
        <taxon>Symbiodiniaceae</taxon>
        <taxon>Symbiodinium</taxon>
    </lineage>
</organism>
<comment type="caution">
    <text evidence="6">The sequence shown here is derived from an EMBL/GenBank/DDBJ whole genome shotgun (WGS) entry which is preliminary data.</text>
</comment>
<feature type="compositionally biased region" description="Low complexity" evidence="3">
    <location>
        <begin position="1116"/>
        <end position="1134"/>
    </location>
</feature>
<evidence type="ECO:0000256" key="1">
    <source>
        <dbReference type="ARBA" id="ARBA00009993"/>
    </source>
</evidence>
<feature type="region of interest" description="Disordered" evidence="3">
    <location>
        <begin position="1297"/>
        <end position="1320"/>
    </location>
</feature>
<evidence type="ECO:0000313" key="6">
    <source>
        <dbReference type="EMBL" id="CAE7268978.1"/>
    </source>
</evidence>
<keyword evidence="4" id="KW-0812">Transmembrane</keyword>
<evidence type="ECO:0000256" key="2">
    <source>
        <dbReference type="ARBA" id="ARBA00022786"/>
    </source>
</evidence>
<dbReference type="Pfam" id="PF00176">
    <property type="entry name" value="SNF2-rel_dom"/>
    <property type="match status" value="1"/>
</dbReference>
<feature type="domain" description="Helicase ATP-binding" evidence="5">
    <location>
        <begin position="1363"/>
        <end position="1560"/>
    </location>
</feature>
<evidence type="ECO:0000256" key="3">
    <source>
        <dbReference type="SAM" id="MobiDB-lite"/>
    </source>
</evidence>
<dbReference type="SMART" id="SM00487">
    <property type="entry name" value="DEXDc"/>
    <property type="match status" value="1"/>
</dbReference>
<dbReference type="CDD" id="cd18322">
    <property type="entry name" value="BTB_POZ_SKP1"/>
    <property type="match status" value="3"/>
</dbReference>
<dbReference type="EMBL" id="CAJNJA010011253">
    <property type="protein sequence ID" value="CAE7268978.1"/>
    <property type="molecule type" value="Genomic_DNA"/>
</dbReference>
<dbReference type="FunFam" id="3.30.710.10:FF:000026">
    <property type="entry name" value="E3 ubiquitin ligase complex SCF subunit"/>
    <property type="match status" value="2"/>
</dbReference>
<comment type="similarity">
    <text evidence="1">Belongs to the SKP1 family.</text>
</comment>
<dbReference type="InterPro" id="IPR036296">
    <property type="entry name" value="SKP1-like_dim_sf"/>
</dbReference>
<dbReference type="InterPro" id="IPR001232">
    <property type="entry name" value="SKP1-like"/>
</dbReference>
<proteinExistence type="inferred from homology"/>
<gene>
    <name evidence="6" type="primary">RAD5B</name>
    <name evidence="6" type="ORF">SNEC2469_LOCUS6405</name>
</gene>
<dbReference type="InterPro" id="IPR027417">
    <property type="entry name" value="P-loop_NTPase"/>
</dbReference>
<dbReference type="PROSITE" id="PS51192">
    <property type="entry name" value="HELICASE_ATP_BIND_1"/>
    <property type="match status" value="1"/>
</dbReference>